<sequence length="238" mass="28232">MNQKAWNIRVARHKAWEQIVTNSEHTLSRRPTWRQQHGSYELQCVRYAYFEELEYISSRDVWIRCYSANGLCAVAQFNEWRVESSLDLEDFWHAADGVSSQSETFATIIIENWPDYDPPFDYGNAVHFDRLVVRSEADPDRMALKLIARGIEREFMRRASVLLLCAFPLEFENEGPDEPERANFLFARRRRAMLRRYQSVLGLRHVQWGVGRKYGWMWRPLRYCPEPVRRNLIAGPTL</sequence>
<dbReference type="EMBL" id="CP107716">
    <property type="protein sequence ID" value="UYQ70832.1"/>
    <property type="molecule type" value="Genomic_DNA"/>
</dbReference>
<evidence type="ECO:0000313" key="2">
    <source>
        <dbReference type="Proteomes" id="UP001163882"/>
    </source>
</evidence>
<name>A0ABY6IJQ2_9HYPH</name>
<proteinExistence type="predicted"/>
<accession>A0ABY6IJQ2</accession>
<dbReference type="Proteomes" id="UP001163882">
    <property type="component" value="Chromosome"/>
</dbReference>
<dbReference type="RefSeq" id="WP_264224519.1">
    <property type="nucleotide sequence ID" value="NZ_CP107716.1"/>
</dbReference>
<protein>
    <submittedName>
        <fullName evidence="1">Uncharacterized protein</fullName>
    </submittedName>
</protein>
<reference evidence="1" key="1">
    <citation type="submission" date="2022-10" db="EMBL/GenBank/DDBJ databases">
        <title>YIM 151497 complete genome.</title>
        <authorList>
            <person name="Chen X."/>
        </authorList>
    </citation>
    <scope>NUCLEOTIDE SEQUENCE</scope>
    <source>
        <strain evidence="1">YIM 151497</strain>
    </source>
</reference>
<evidence type="ECO:0000313" key="1">
    <source>
        <dbReference type="EMBL" id="UYQ70832.1"/>
    </source>
</evidence>
<gene>
    <name evidence="1" type="ORF">OF122_12240</name>
</gene>
<organism evidence="1 2">
    <name type="scientific">Pelagibacterium flavum</name>
    <dbReference type="NCBI Taxonomy" id="2984530"/>
    <lineage>
        <taxon>Bacteria</taxon>
        <taxon>Pseudomonadati</taxon>
        <taxon>Pseudomonadota</taxon>
        <taxon>Alphaproteobacteria</taxon>
        <taxon>Hyphomicrobiales</taxon>
        <taxon>Devosiaceae</taxon>
        <taxon>Pelagibacterium</taxon>
    </lineage>
</organism>
<keyword evidence="2" id="KW-1185">Reference proteome</keyword>